<feature type="region of interest" description="Disordered" evidence="1">
    <location>
        <begin position="37"/>
        <end position="58"/>
    </location>
</feature>
<dbReference type="Proteomes" id="UP000030760">
    <property type="component" value="Unassembled WGS sequence"/>
</dbReference>
<dbReference type="AlphaFoldDB" id="M3FKX3"/>
<sequence length="58" mass="6036">MAAIEAWGCAHGVHLNDVRGPAPGGWERALVVGVRRRGAGRTGRVRPAPRPGAAGMRP</sequence>
<accession>M3FKX3</accession>
<name>M3FKX3_9ACTN</name>
<proteinExistence type="predicted"/>
<organism evidence="2 3">
    <name type="scientific">Streptomyces bottropensis ATCC 25435</name>
    <dbReference type="NCBI Taxonomy" id="1054862"/>
    <lineage>
        <taxon>Bacteria</taxon>
        <taxon>Bacillati</taxon>
        <taxon>Actinomycetota</taxon>
        <taxon>Actinomycetes</taxon>
        <taxon>Kitasatosporales</taxon>
        <taxon>Streptomycetaceae</taxon>
        <taxon>Streptomyces</taxon>
    </lineage>
</organism>
<evidence type="ECO:0000256" key="1">
    <source>
        <dbReference type="SAM" id="MobiDB-lite"/>
    </source>
</evidence>
<evidence type="ECO:0000313" key="2">
    <source>
        <dbReference type="EMBL" id="EMF52699.1"/>
    </source>
</evidence>
<evidence type="ECO:0000313" key="3">
    <source>
        <dbReference type="Proteomes" id="UP000030760"/>
    </source>
</evidence>
<protein>
    <submittedName>
        <fullName evidence="2">Uncharacterized protein</fullName>
    </submittedName>
</protein>
<reference evidence="3" key="1">
    <citation type="journal article" date="2013" name="Genome Announc.">
        <title>Draft Genome Sequence of Streptomyces bottropensis ATCC 25435, a Bottromycin-Producing Actinomycete.</title>
        <authorList>
            <person name="Zhang H."/>
            <person name="Zhou W."/>
            <person name="Zhuang Y."/>
            <person name="Liang X."/>
            <person name="Liu T."/>
        </authorList>
    </citation>
    <scope>NUCLEOTIDE SEQUENCE [LARGE SCALE GENOMIC DNA]</scope>
    <source>
        <strain evidence="3">ATCC 25435</strain>
    </source>
</reference>
<dbReference type="EMBL" id="KB405094">
    <property type="protein sequence ID" value="EMF52699.1"/>
    <property type="molecule type" value="Genomic_DNA"/>
</dbReference>
<gene>
    <name evidence="2" type="ORF">SBD_5774</name>
</gene>